<dbReference type="InterPro" id="IPR011995">
    <property type="entry name" value="OMPdecase_type-2"/>
</dbReference>
<dbReference type="CDD" id="cd04725">
    <property type="entry name" value="OMP_decarboxylase_like"/>
    <property type="match status" value="1"/>
</dbReference>
<sequence>MDFANKLQKAVSKNNSLLCVGLDPDPSQGDSFKSGHSIFKFNQQIIDQTADLVCAYKPNIAFYEAEGLEGLRALKETILYLAKNFPQIPIVFDAKRADIPNTARMYAKSAFDYWQADAVTVYPHLGLDSLKPFLEYKDKLIILLIKTSNPDSGMFQDLKTADGPYYLAMAKRIKSWQFKNIGIFAPATYPKELEELRAIFPDKI</sequence>
<protein>
    <recommendedName>
        <fullName evidence="7">Orotidine-5'-phosphate decarboxylase</fullName>
        <ecNumber evidence="7">4.1.1.23</ecNumber>
    </recommendedName>
</protein>
<keyword evidence="3" id="KW-0210">Decarboxylase</keyword>
<dbReference type="EMBL" id="MFBL01000019">
    <property type="protein sequence ID" value="OGE05006.1"/>
    <property type="molecule type" value="Genomic_DNA"/>
</dbReference>
<accession>A0A1F5HLI2</accession>
<proteinExistence type="inferred from homology"/>
<dbReference type="InterPro" id="IPR011060">
    <property type="entry name" value="RibuloseP-bd_barrel"/>
</dbReference>
<organism evidence="9 10">
    <name type="scientific">Candidatus Curtissbacteria bacterium RIFCSPHIGHO2_12_FULL_41_17</name>
    <dbReference type="NCBI Taxonomy" id="1797722"/>
    <lineage>
        <taxon>Bacteria</taxon>
        <taxon>Candidatus Curtissiibacteriota</taxon>
    </lineage>
</organism>
<dbReference type="GO" id="GO:0004590">
    <property type="term" value="F:orotidine-5'-phosphate decarboxylase activity"/>
    <property type="evidence" value="ECO:0007669"/>
    <property type="project" value="UniProtKB-UniRule"/>
</dbReference>
<evidence type="ECO:0000313" key="10">
    <source>
        <dbReference type="Proteomes" id="UP000178369"/>
    </source>
</evidence>
<dbReference type="AlphaFoldDB" id="A0A1F5HLI2"/>
<gene>
    <name evidence="9" type="ORF">A3F45_02150</name>
</gene>
<evidence type="ECO:0000256" key="3">
    <source>
        <dbReference type="ARBA" id="ARBA00022793"/>
    </source>
</evidence>
<name>A0A1F5HLI2_9BACT</name>
<dbReference type="Gene3D" id="3.20.20.70">
    <property type="entry name" value="Aldolase class I"/>
    <property type="match status" value="1"/>
</dbReference>
<dbReference type="EC" id="4.1.1.23" evidence="7"/>
<feature type="domain" description="Orotidine 5'-phosphate decarboxylase" evidence="8">
    <location>
        <begin position="17"/>
        <end position="199"/>
    </location>
</feature>
<evidence type="ECO:0000256" key="2">
    <source>
        <dbReference type="ARBA" id="ARBA00008847"/>
    </source>
</evidence>
<keyword evidence="4" id="KW-0665">Pyrimidine biosynthesis</keyword>
<dbReference type="Pfam" id="PF00215">
    <property type="entry name" value="OMPdecase"/>
    <property type="match status" value="1"/>
</dbReference>
<dbReference type="SMART" id="SM00934">
    <property type="entry name" value="OMPdecase"/>
    <property type="match status" value="1"/>
</dbReference>
<dbReference type="PANTHER" id="PTHR43375:SF1">
    <property type="entry name" value="OROTIDINE 5'-PHOSPHATE DECARBOXYLASE"/>
    <property type="match status" value="1"/>
</dbReference>
<feature type="non-terminal residue" evidence="9">
    <location>
        <position position="204"/>
    </location>
</feature>
<reference evidence="9 10" key="1">
    <citation type="journal article" date="2016" name="Nat. Commun.">
        <title>Thousands of microbial genomes shed light on interconnected biogeochemical processes in an aquifer system.</title>
        <authorList>
            <person name="Anantharaman K."/>
            <person name="Brown C.T."/>
            <person name="Hug L.A."/>
            <person name="Sharon I."/>
            <person name="Castelle C.J."/>
            <person name="Probst A.J."/>
            <person name="Thomas B.C."/>
            <person name="Singh A."/>
            <person name="Wilkins M.J."/>
            <person name="Karaoz U."/>
            <person name="Brodie E.L."/>
            <person name="Williams K.H."/>
            <person name="Hubbard S.S."/>
            <person name="Banfield J.F."/>
        </authorList>
    </citation>
    <scope>NUCLEOTIDE SEQUENCE [LARGE SCALE GENOMIC DNA]</scope>
</reference>
<dbReference type="PANTHER" id="PTHR43375">
    <property type="entry name" value="OROTIDINE 5'-PHOSPHATE DECARBOXYLASE"/>
    <property type="match status" value="1"/>
</dbReference>
<evidence type="ECO:0000313" key="9">
    <source>
        <dbReference type="EMBL" id="OGE05006.1"/>
    </source>
</evidence>
<comment type="pathway">
    <text evidence="1">Pyrimidine metabolism; UMP biosynthesis via de novo pathway; UMP from orotate: step 2/2.</text>
</comment>
<dbReference type="InterPro" id="IPR018089">
    <property type="entry name" value="OMPdecase_AS"/>
</dbReference>
<dbReference type="SUPFAM" id="SSF51366">
    <property type="entry name" value="Ribulose-phoshate binding barrel"/>
    <property type="match status" value="1"/>
</dbReference>
<keyword evidence="5" id="KW-0456">Lyase</keyword>
<evidence type="ECO:0000259" key="8">
    <source>
        <dbReference type="SMART" id="SM00934"/>
    </source>
</evidence>
<dbReference type="GO" id="GO:0044205">
    <property type="term" value="P:'de novo' UMP biosynthetic process"/>
    <property type="evidence" value="ECO:0007669"/>
    <property type="project" value="UniProtKB-UniPathway"/>
</dbReference>
<evidence type="ECO:0000256" key="7">
    <source>
        <dbReference type="NCBIfam" id="TIGR02127"/>
    </source>
</evidence>
<comment type="catalytic activity">
    <reaction evidence="6">
        <text>orotidine 5'-phosphate + H(+) = UMP + CO2</text>
        <dbReference type="Rhea" id="RHEA:11596"/>
        <dbReference type="ChEBI" id="CHEBI:15378"/>
        <dbReference type="ChEBI" id="CHEBI:16526"/>
        <dbReference type="ChEBI" id="CHEBI:57538"/>
        <dbReference type="ChEBI" id="CHEBI:57865"/>
        <dbReference type="EC" id="4.1.1.23"/>
    </reaction>
</comment>
<dbReference type="GO" id="GO:0006207">
    <property type="term" value="P:'de novo' pyrimidine nucleobase biosynthetic process"/>
    <property type="evidence" value="ECO:0007669"/>
    <property type="project" value="InterPro"/>
</dbReference>
<evidence type="ECO:0000256" key="4">
    <source>
        <dbReference type="ARBA" id="ARBA00022975"/>
    </source>
</evidence>
<dbReference type="UniPathway" id="UPA00070">
    <property type="reaction ID" value="UER00120"/>
</dbReference>
<dbReference type="Proteomes" id="UP000178369">
    <property type="component" value="Unassembled WGS sequence"/>
</dbReference>
<dbReference type="NCBIfam" id="TIGR02127">
    <property type="entry name" value="pyrF_sub2"/>
    <property type="match status" value="1"/>
</dbReference>
<evidence type="ECO:0000256" key="5">
    <source>
        <dbReference type="ARBA" id="ARBA00023239"/>
    </source>
</evidence>
<dbReference type="InterPro" id="IPR013785">
    <property type="entry name" value="Aldolase_TIM"/>
</dbReference>
<comment type="caution">
    <text evidence="9">The sequence shown here is derived from an EMBL/GenBank/DDBJ whole genome shotgun (WGS) entry which is preliminary data.</text>
</comment>
<evidence type="ECO:0000256" key="1">
    <source>
        <dbReference type="ARBA" id="ARBA00004861"/>
    </source>
</evidence>
<evidence type="ECO:0000256" key="6">
    <source>
        <dbReference type="ARBA" id="ARBA00049157"/>
    </source>
</evidence>
<dbReference type="InterPro" id="IPR001754">
    <property type="entry name" value="OMPdeCOase_dom"/>
</dbReference>
<dbReference type="PROSITE" id="PS00156">
    <property type="entry name" value="OMPDECASE"/>
    <property type="match status" value="1"/>
</dbReference>
<comment type="similarity">
    <text evidence="2">Belongs to the OMP decarboxylase family. Type 2 subfamily.</text>
</comment>